<evidence type="ECO:0000313" key="12">
    <source>
        <dbReference type="Proteomes" id="UP000179454"/>
    </source>
</evidence>
<feature type="transmembrane region" description="Helical" evidence="9">
    <location>
        <begin position="109"/>
        <end position="131"/>
    </location>
</feature>
<protein>
    <submittedName>
        <fullName evidence="11">ABC transporter permease subunit</fullName>
    </submittedName>
</protein>
<evidence type="ECO:0000256" key="1">
    <source>
        <dbReference type="ARBA" id="ARBA00004651"/>
    </source>
</evidence>
<keyword evidence="6" id="KW-0653">Protein transport</keyword>
<reference evidence="11" key="1">
    <citation type="submission" date="2019-11" db="EMBL/GenBank/DDBJ databases">
        <title>Whole-genome sequencing of Allorhizobium vitis.</title>
        <authorList>
            <person name="Gan H.M."/>
            <person name="Savka M.A."/>
        </authorList>
    </citation>
    <scope>NUCLEOTIDE SEQUENCE [LARGE SCALE GENOMIC DNA]</scope>
    <source>
        <strain evidence="11">T1/7</strain>
    </source>
</reference>
<keyword evidence="5" id="KW-0571">Peptide transport</keyword>
<name>A0ABW9TEL2_AGRVI</name>
<feature type="domain" description="ABC transmembrane type-1" evidence="10">
    <location>
        <begin position="103"/>
        <end position="291"/>
    </location>
</feature>
<keyword evidence="3" id="KW-1003">Cell membrane</keyword>
<feature type="transmembrane region" description="Helical" evidence="9">
    <location>
        <begin position="42"/>
        <end position="63"/>
    </location>
</feature>
<dbReference type="InterPro" id="IPR000515">
    <property type="entry name" value="MetI-like"/>
</dbReference>
<dbReference type="SUPFAM" id="SSF161098">
    <property type="entry name" value="MetI-like"/>
    <property type="match status" value="1"/>
</dbReference>
<proteinExistence type="inferred from homology"/>
<evidence type="ECO:0000256" key="7">
    <source>
        <dbReference type="ARBA" id="ARBA00022989"/>
    </source>
</evidence>
<feature type="transmembrane region" description="Helical" evidence="9">
    <location>
        <begin position="224"/>
        <end position="248"/>
    </location>
</feature>
<evidence type="ECO:0000256" key="6">
    <source>
        <dbReference type="ARBA" id="ARBA00022927"/>
    </source>
</evidence>
<keyword evidence="2 9" id="KW-0813">Transport</keyword>
<evidence type="ECO:0000256" key="3">
    <source>
        <dbReference type="ARBA" id="ARBA00022475"/>
    </source>
</evidence>
<dbReference type="Pfam" id="PF00528">
    <property type="entry name" value="BPD_transp_1"/>
    <property type="match status" value="1"/>
</dbReference>
<accession>A0ABW9TEL2</accession>
<feature type="transmembrane region" description="Helical" evidence="9">
    <location>
        <begin position="268"/>
        <end position="291"/>
    </location>
</feature>
<dbReference type="Proteomes" id="UP000179454">
    <property type="component" value="Unassembled WGS sequence"/>
</dbReference>
<evidence type="ECO:0000256" key="9">
    <source>
        <dbReference type="RuleBase" id="RU363032"/>
    </source>
</evidence>
<evidence type="ECO:0000259" key="10">
    <source>
        <dbReference type="PROSITE" id="PS50928"/>
    </source>
</evidence>
<sequence>MSVQDLPRELVQNASGPGAGEFVPVVDRRPSAFRALLRQPGVLIGLVVLLLIVLMAFFAPWLAPGDPLDIVGSALLHPGEDPAFPFGTDMMGRDVFAGIVHGARVSLTVGLAATALSVTGGVLIGAVGGYFGGRVDDLIVRFIEIFQTIPGFVLLVVLVAVAQPSIGTVVVGIAVISWDGIARLARAEFRTLRQADFVSAARSSGFGSVDIIFREILPNALPSLIVTASIMVASAILQESALAFLGLGDPNTVSWGSMIGAGREMLRTHAYLTAIPGGFIVLTVLALNLIGDGLNDILNPKLRNG</sequence>
<evidence type="ECO:0000256" key="5">
    <source>
        <dbReference type="ARBA" id="ARBA00022856"/>
    </source>
</evidence>
<dbReference type="PANTHER" id="PTHR43386">
    <property type="entry name" value="OLIGOPEPTIDE TRANSPORT SYSTEM PERMEASE PROTEIN APPC"/>
    <property type="match status" value="1"/>
</dbReference>
<dbReference type="CDD" id="cd06261">
    <property type="entry name" value="TM_PBP2"/>
    <property type="match status" value="1"/>
</dbReference>
<evidence type="ECO:0000256" key="2">
    <source>
        <dbReference type="ARBA" id="ARBA00022448"/>
    </source>
</evidence>
<comment type="caution">
    <text evidence="11">The sequence shown here is derived from an EMBL/GenBank/DDBJ whole genome shotgun (WGS) entry which is preliminary data.</text>
</comment>
<dbReference type="Gene3D" id="1.10.3720.10">
    <property type="entry name" value="MetI-like"/>
    <property type="match status" value="1"/>
</dbReference>
<gene>
    <name evidence="11" type="ORF">BBL17_014400</name>
</gene>
<dbReference type="RefSeq" id="WP_071208327.1">
    <property type="nucleotide sequence ID" value="NZ_MBFE02000009.1"/>
</dbReference>
<evidence type="ECO:0000256" key="4">
    <source>
        <dbReference type="ARBA" id="ARBA00022692"/>
    </source>
</evidence>
<dbReference type="PANTHER" id="PTHR43386:SF1">
    <property type="entry name" value="D,D-DIPEPTIDE TRANSPORT SYSTEM PERMEASE PROTEIN DDPC-RELATED"/>
    <property type="match status" value="1"/>
</dbReference>
<evidence type="ECO:0000256" key="8">
    <source>
        <dbReference type="ARBA" id="ARBA00023136"/>
    </source>
</evidence>
<dbReference type="InterPro" id="IPR025966">
    <property type="entry name" value="OppC_N"/>
</dbReference>
<dbReference type="InterPro" id="IPR050366">
    <property type="entry name" value="BP-dependent_transpt_permease"/>
</dbReference>
<dbReference type="InterPro" id="IPR035906">
    <property type="entry name" value="MetI-like_sf"/>
</dbReference>
<dbReference type="EMBL" id="MBFE02000009">
    <property type="protein sequence ID" value="MUO42978.1"/>
    <property type="molecule type" value="Genomic_DNA"/>
</dbReference>
<organism evidence="11 12">
    <name type="scientific">Agrobacterium vitis</name>
    <name type="common">Rhizobium vitis</name>
    <dbReference type="NCBI Taxonomy" id="373"/>
    <lineage>
        <taxon>Bacteria</taxon>
        <taxon>Pseudomonadati</taxon>
        <taxon>Pseudomonadota</taxon>
        <taxon>Alphaproteobacteria</taxon>
        <taxon>Hyphomicrobiales</taxon>
        <taxon>Rhizobiaceae</taxon>
        <taxon>Rhizobium/Agrobacterium group</taxon>
        <taxon>Agrobacterium</taxon>
    </lineage>
</organism>
<dbReference type="PROSITE" id="PS50928">
    <property type="entry name" value="ABC_TM1"/>
    <property type="match status" value="1"/>
</dbReference>
<comment type="subcellular location">
    <subcellularLocation>
        <location evidence="1 9">Cell membrane</location>
        <topology evidence="1 9">Multi-pass membrane protein</topology>
    </subcellularLocation>
</comment>
<dbReference type="Pfam" id="PF12911">
    <property type="entry name" value="OppC_N"/>
    <property type="match status" value="1"/>
</dbReference>
<keyword evidence="4 9" id="KW-0812">Transmembrane</keyword>
<keyword evidence="12" id="KW-1185">Reference proteome</keyword>
<keyword evidence="8 9" id="KW-0472">Membrane</keyword>
<evidence type="ECO:0000313" key="11">
    <source>
        <dbReference type="EMBL" id="MUO42978.1"/>
    </source>
</evidence>
<comment type="similarity">
    <text evidence="9">Belongs to the binding-protein-dependent transport system permease family.</text>
</comment>
<keyword evidence="7 9" id="KW-1133">Transmembrane helix</keyword>